<keyword evidence="3" id="KW-1185">Reference proteome</keyword>
<evidence type="ECO:0000313" key="3">
    <source>
        <dbReference type="Proteomes" id="UP000291591"/>
    </source>
</evidence>
<reference evidence="2 3" key="1">
    <citation type="submission" date="2019-02" db="EMBL/GenBank/DDBJ databases">
        <title>Sequencing the genomes of 1000 actinobacteria strains.</title>
        <authorList>
            <person name="Klenk H.-P."/>
        </authorList>
    </citation>
    <scope>NUCLEOTIDE SEQUENCE [LARGE SCALE GENOMIC DNA]</scope>
    <source>
        <strain evidence="2 3">DSM 45779</strain>
    </source>
</reference>
<sequence>MPRPRIRVCSTPGCPDLHSLGGKCPACRRTADQARGTPAQRGYDHEHRTRFRPGVLAKHPTCQWPEGCIEPSTVADHWPLSRRDLVAQGLDANDPDAGRGLCHVHHGKATAAEPAQRGGWNDREQYA</sequence>
<dbReference type="AlphaFoldDB" id="A0A4Q7V1X1"/>
<gene>
    <name evidence="2" type="ORF">EV383_4399</name>
</gene>
<feature type="region of interest" description="Disordered" evidence="1">
    <location>
        <begin position="28"/>
        <end position="50"/>
    </location>
</feature>
<evidence type="ECO:0000313" key="2">
    <source>
        <dbReference type="EMBL" id="RZT87474.1"/>
    </source>
</evidence>
<organism evidence="2 3">
    <name type="scientific">Pseudonocardia sediminis</name>
    <dbReference type="NCBI Taxonomy" id="1397368"/>
    <lineage>
        <taxon>Bacteria</taxon>
        <taxon>Bacillati</taxon>
        <taxon>Actinomycetota</taxon>
        <taxon>Actinomycetes</taxon>
        <taxon>Pseudonocardiales</taxon>
        <taxon>Pseudonocardiaceae</taxon>
        <taxon>Pseudonocardia</taxon>
    </lineage>
</organism>
<dbReference type="Proteomes" id="UP000291591">
    <property type="component" value="Unassembled WGS sequence"/>
</dbReference>
<accession>A0A4Q7V1X1</accession>
<evidence type="ECO:0000256" key="1">
    <source>
        <dbReference type="SAM" id="MobiDB-lite"/>
    </source>
</evidence>
<protein>
    <submittedName>
        <fullName evidence="2">5-methylcytosine-specific restriction protein A</fullName>
    </submittedName>
</protein>
<name>A0A4Q7V1X1_PSEST</name>
<proteinExistence type="predicted"/>
<comment type="caution">
    <text evidence="2">The sequence shown here is derived from an EMBL/GenBank/DDBJ whole genome shotgun (WGS) entry which is preliminary data.</text>
</comment>
<feature type="region of interest" description="Disordered" evidence="1">
    <location>
        <begin position="101"/>
        <end position="127"/>
    </location>
</feature>
<dbReference type="EMBL" id="SHKL01000001">
    <property type="protein sequence ID" value="RZT87474.1"/>
    <property type="molecule type" value="Genomic_DNA"/>
</dbReference>